<dbReference type="EMBL" id="AP029264">
    <property type="protein sequence ID" value="BFF96266.1"/>
    <property type="molecule type" value="Genomic_DNA"/>
</dbReference>
<reference evidence="2 3" key="1">
    <citation type="submission" date="2024-02" db="EMBL/GenBank/DDBJ databases">
        <title>A chromosome-level genome assembly of Drosophila madeirensis, a fruit fly species endemic to Madeira island.</title>
        <authorList>
            <person name="Tomihara K."/>
            <person name="Llopart A."/>
            <person name="Yamamoto D."/>
        </authorList>
    </citation>
    <scope>NUCLEOTIDE SEQUENCE [LARGE SCALE GENOMIC DNA]</scope>
    <source>
        <strain evidence="2 3">RF1</strain>
    </source>
</reference>
<dbReference type="AlphaFoldDB" id="A0AAU9FK20"/>
<evidence type="ECO:0000313" key="2">
    <source>
        <dbReference type="EMBL" id="BFF96266.1"/>
    </source>
</evidence>
<accession>A0AAU9FK20</accession>
<protein>
    <recommendedName>
        <fullName evidence="4">Acylphosphatase-like domain-containing protein</fullName>
    </recommendedName>
</protein>
<feature type="region of interest" description="Disordered" evidence="1">
    <location>
        <begin position="1"/>
        <end position="29"/>
    </location>
</feature>
<evidence type="ECO:0008006" key="4">
    <source>
        <dbReference type="Google" id="ProtNLM"/>
    </source>
</evidence>
<gene>
    <name evidence="2" type="ORF">DMAD_13502</name>
</gene>
<organism evidence="2 3">
    <name type="scientific">Drosophila madeirensis</name>
    <name type="common">Fruit fly</name>
    <dbReference type="NCBI Taxonomy" id="30013"/>
    <lineage>
        <taxon>Eukaryota</taxon>
        <taxon>Metazoa</taxon>
        <taxon>Ecdysozoa</taxon>
        <taxon>Arthropoda</taxon>
        <taxon>Hexapoda</taxon>
        <taxon>Insecta</taxon>
        <taxon>Pterygota</taxon>
        <taxon>Neoptera</taxon>
        <taxon>Endopterygota</taxon>
        <taxon>Diptera</taxon>
        <taxon>Brachycera</taxon>
        <taxon>Muscomorpha</taxon>
        <taxon>Ephydroidea</taxon>
        <taxon>Drosophilidae</taxon>
        <taxon>Drosophila</taxon>
        <taxon>Sophophora</taxon>
    </lineage>
</organism>
<evidence type="ECO:0000313" key="3">
    <source>
        <dbReference type="Proteomes" id="UP001500889"/>
    </source>
</evidence>
<proteinExistence type="predicted"/>
<keyword evidence="3" id="KW-1185">Reference proteome</keyword>
<name>A0AAU9FK20_DROMD</name>
<dbReference type="Proteomes" id="UP001500889">
    <property type="component" value="Chromosome U"/>
</dbReference>
<sequence length="148" mass="17007">MEPKLSSGDNPASKRIAMGLSPDSEADISNKKDNTKEFCIYQRSKHSKTLELVLSEFTLSGIILPHLTARLVKRCQRRGINGYIISNFEGLQAFGVMEGSPKDIQYLKEWIETCCVPPRLTRRIVFSMSNVKLVRRQNYTSFEHRQKR</sequence>
<evidence type="ECO:0000256" key="1">
    <source>
        <dbReference type="SAM" id="MobiDB-lite"/>
    </source>
</evidence>